<dbReference type="AlphaFoldDB" id="A0A8J4XP60"/>
<dbReference type="GO" id="GO:0031982">
    <property type="term" value="C:vesicle"/>
    <property type="evidence" value="ECO:0007669"/>
    <property type="project" value="TreeGrafter"/>
</dbReference>
<dbReference type="OrthoDB" id="6357437at2759"/>
<proteinExistence type="inferred from homology"/>
<keyword evidence="5" id="KW-0732">Signal</keyword>
<feature type="domain" description="Cystatin" evidence="6">
    <location>
        <begin position="727"/>
        <end position="838"/>
    </location>
</feature>
<evidence type="ECO:0000313" key="7">
    <source>
        <dbReference type="EMBL" id="KAG0711297.1"/>
    </source>
</evidence>
<feature type="region of interest" description="Disordered" evidence="4">
    <location>
        <begin position="1014"/>
        <end position="1043"/>
    </location>
</feature>
<sequence>MRWCEAVIVFVVAYCSVVEVCLGEPQLHNAGVSLPTSHHQGATIASAATGSHLRHGVPLPATPGAPRHAFQGHGVSIPSAAAQSPSGARGVPLPAPTRGPAFSTAGLPLPKHPVVVVPLHQSHGVPLPRPNVFRGQGSPSFPVGVPLPPSKGVGAPGFDLTGSPSLIEGMAALKPVKNVQGDTDVQHAIRLAAVHDFVQLRTKADHAVKVTDVISAHKQLVSGQVLHLTLRVGETKCPIGTPNLHGCVLDLSEDDHICEVALWERPWLNSSKVIVEKSRCAEAEDDNDFNRWGPHALLPVPSSAEVTVQTLPRGVEEQQVGVEAFNYIDHGSESKFRGELIAHDLTSIKFDPLTDTTQMQVDVEYGFTLCLKSHNQLTDSRECPPDIHRGHYICSVVILHNPNQITSLEVIPILDDDDDIHCERKRNVGEELVVPVATPCSGCPHPAPLNDPTILEVADFALREYDRTSSDEDSLHIIVRLIKAYSQVVAGVRYHLTMELAESLCKKVLTGADVNRTFCSQDPTEESKICDLHVIDQPWIPARDLLSVRCYDRDSYTSSSHDEFIVPVSLGGGFGTAGPDTPLLFGSESQVNVAGTSLGAVKFVVDEYNRREDDHDYYKLVRVHEASSQAPGRGGRRHHVVVELGETRCRKGDPSTGTGEHCPLDPTEEHEVCEADIQEQPSQHNQQTFRILNFRCDDLDDYLRKKFMPTLSPSDVMDHPFLDMAADTSAGYQRVARNDSAVLHAAVFVADQYNLREDEDELYTLNRVVSSVSQSSPNGVRYHLEIELAETHCKKYQFVAAPSRCPVDHSEEMEVCQAEVLIPQTPGSPMQLIKLYCDEISDYYTRRIRGKLSPSGAPNQQINGGPGGVWMDVGVDDTALKRLGHLLADEYDHRSDESSLFIFHKVLKARKQIASGIMYQLVVELLETVCPKYKRRINKSRCSPDIGEDHVVCEAHVFSQPWLKRDEISHFRCAEKDDFFEGDESVEVLYPRVHPSAHARPVFRSHFVVRTSDESEESNERFYDPSRRSSASRSHESKEDDSDERFYYAAGGTNAHPADTDEDDSDERRYVRGRRAIVGSPSSNGLPKSLVGELVTFALQSLDSNSSDVHTSGVKEILHAEMQEVSGNLVLELLVHSTTCLKNQQDLSSCLEDPTKPNYVCKFTLVEDHQLGGHIVDTMLCHTQEN</sequence>
<dbReference type="PANTHER" id="PTHR46186">
    <property type="entry name" value="CYSTATIN"/>
    <property type="match status" value="1"/>
</dbReference>
<feature type="domain" description="Cystatin" evidence="6">
    <location>
        <begin position="582"/>
        <end position="697"/>
    </location>
</feature>
<dbReference type="SMART" id="SM00043">
    <property type="entry name" value="CY"/>
    <property type="match status" value="5"/>
</dbReference>
<dbReference type="InterPro" id="IPR046350">
    <property type="entry name" value="Cystatin_sf"/>
</dbReference>
<feature type="chain" id="PRO_5035214886" evidence="5">
    <location>
        <begin position="24"/>
        <end position="1186"/>
    </location>
</feature>
<reference evidence="7" key="1">
    <citation type="submission" date="2020-07" db="EMBL/GenBank/DDBJ databases">
        <title>The High-quality genome of the commercially important snow crab, Chionoecetes opilio.</title>
        <authorList>
            <person name="Jeong J.-H."/>
            <person name="Ryu S."/>
        </authorList>
    </citation>
    <scope>NUCLEOTIDE SEQUENCE</scope>
    <source>
        <strain evidence="7">MADBK_172401_WGS</strain>
        <tissue evidence="7">Digestive gland</tissue>
    </source>
</reference>
<dbReference type="GO" id="GO:0004869">
    <property type="term" value="F:cysteine-type endopeptidase inhibitor activity"/>
    <property type="evidence" value="ECO:0007669"/>
    <property type="project" value="UniProtKB-KW"/>
</dbReference>
<dbReference type="PANTHER" id="PTHR46186:SF2">
    <property type="entry name" value="CYSTATIN"/>
    <property type="match status" value="1"/>
</dbReference>
<dbReference type="PROSITE" id="PS00287">
    <property type="entry name" value="CYSTATIN"/>
    <property type="match status" value="2"/>
</dbReference>
<comment type="similarity">
    <text evidence="1">Belongs to the cystatin family.</text>
</comment>
<dbReference type="GO" id="GO:0005615">
    <property type="term" value="C:extracellular space"/>
    <property type="evidence" value="ECO:0007669"/>
    <property type="project" value="TreeGrafter"/>
</dbReference>
<feature type="compositionally biased region" description="Basic and acidic residues" evidence="4">
    <location>
        <begin position="1018"/>
        <end position="1038"/>
    </location>
</feature>
<gene>
    <name evidence="7" type="primary">CYT_1</name>
    <name evidence="7" type="ORF">GWK47_020890</name>
</gene>
<organism evidence="7 8">
    <name type="scientific">Chionoecetes opilio</name>
    <name type="common">Atlantic snow crab</name>
    <name type="synonym">Cancer opilio</name>
    <dbReference type="NCBI Taxonomy" id="41210"/>
    <lineage>
        <taxon>Eukaryota</taxon>
        <taxon>Metazoa</taxon>
        <taxon>Ecdysozoa</taxon>
        <taxon>Arthropoda</taxon>
        <taxon>Crustacea</taxon>
        <taxon>Multicrustacea</taxon>
        <taxon>Malacostraca</taxon>
        <taxon>Eumalacostraca</taxon>
        <taxon>Eucarida</taxon>
        <taxon>Decapoda</taxon>
        <taxon>Pleocyemata</taxon>
        <taxon>Brachyura</taxon>
        <taxon>Eubrachyura</taxon>
        <taxon>Majoidea</taxon>
        <taxon>Majidae</taxon>
        <taxon>Chionoecetes</taxon>
    </lineage>
</organism>
<feature type="domain" description="Cystatin" evidence="6">
    <location>
        <begin position="168"/>
        <end position="281"/>
    </location>
</feature>
<keyword evidence="3" id="KW-0789">Thiol protease inhibitor</keyword>
<keyword evidence="8" id="KW-1185">Reference proteome</keyword>
<dbReference type="EMBL" id="JACEEZ010023430">
    <property type="protein sequence ID" value="KAG0711297.1"/>
    <property type="molecule type" value="Genomic_DNA"/>
</dbReference>
<feature type="domain" description="Cystatin" evidence="6">
    <location>
        <begin position="864"/>
        <end position="974"/>
    </location>
</feature>
<dbReference type="InterPro" id="IPR018073">
    <property type="entry name" value="Prot_inh_cystat_CS"/>
</dbReference>
<accession>A0A8J4XP60</accession>
<dbReference type="Proteomes" id="UP000770661">
    <property type="component" value="Unassembled WGS sequence"/>
</dbReference>
<dbReference type="Gene3D" id="3.10.450.10">
    <property type="match status" value="6"/>
</dbReference>
<name>A0A8J4XP60_CHIOP</name>
<protein>
    <submittedName>
        <fullName evidence="7">Cystatin</fullName>
    </submittedName>
</protein>
<dbReference type="Pfam" id="PF00031">
    <property type="entry name" value="Cystatin"/>
    <property type="match status" value="6"/>
</dbReference>
<comment type="caution">
    <text evidence="7">The sequence shown here is derived from an EMBL/GenBank/DDBJ whole genome shotgun (WGS) entry which is preliminary data.</text>
</comment>
<evidence type="ECO:0000256" key="4">
    <source>
        <dbReference type="SAM" id="MobiDB-lite"/>
    </source>
</evidence>
<feature type="domain" description="Cystatin" evidence="6">
    <location>
        <begin position="439"/>
        <end position="551"/>
    </location>
</feature>
<keyword evidence="2" id="KW-0646">Protease inhibitor</keyword>
<evidence type="ECO:0000256" key="1">
    <source>
        <dbReference type="ARBA" id="ARBA00009403"/>
    </source>
</evidence>
<dbReference type="SUPFAM" id="SSF54403">
    <property type="entry name" value="Cystatin/monellin"/>
    <property type="match status" value="6"/>
</dbReference>
<dbReference type="InterPro" id="IPR000010">
    <property type="entry name" value="Cystatin_dom"/>
</dbReference>
<evidence type="ECO:0000313" key="8">
    <source>
        <dbReference type="Proteomes" id="UP000770661"/>
    </source>
</evidence>
<evidence type="ECO:0000256" key="5">
    <source>
        <dbReference type="SAM" id="SignalP"/>
    </source>
</evidence>
<evidence type="ECO:0000256" key="2">
    <source>
        <dbReference type="ARBA" id="ARBA00022690"/>
    </source>
</evidence>
<feature type="signal peptide" evidence="5">
    <location>
        <begin position="1"/>
        <end position="23"/>
    </location>
</feature>
<dbReference type="CDD" id="cd00042">
    <property type="entry name" value="CY"/>
    <property type="match status" value="4"/>
</dbReference>
<evidence type="ECO:0000256" key="3">
    <source>
        <dbReference type="ARBA" id="ARBA00022704"/>
    </source>
</evidence>
<dbReference type="GO" id="GO:0005737">
    <property type="term" value="C:cytoplasm"/>
    <property type="evidence" value="ECO:0007669"/>
    <property type="project" value="TreeGrafter"/>
</dbReference>
<evidence type="ECO:0000259" key="6">
    <source>
        <dbReference type="SMART" id="SM00043"/>
    </source>
</evidence>